<evidence type="ECO:0000313" key="10">
    <source>
        <dbReference type="Proteomes" id="UP000464620"/>
    </source>
</evidence>
<reference evidence="9 10" key="1">
    <citation type="submission" date="2020-01" db="EMBL/GenBank/DDBJ databases">
        <title>Genome sequence of Arachis hypogaea, cultivar Shitouqi.</title>
        <authorList>
            <person name="Zhuang W."/>
            <person name="Chen H."/>
            <person name="Varshney R."/>
            <person name="Wang D."/>
            <person name="Ming R."/>
        </authorList>
    </citation>
    <scope>NUCLEOTIDE SEQUENCE [LARGE SCALE GENOMIC DNA]</scope>
    <source>
        <tissue evidence="9">Young leaf</tissue>
    </source>
</reference>
<proteinExistence type="inferred from homology"/>
<evidence type="ECO:0000256" key="6">
    <source>
        <dbReference type="SAM" id="MobiDB-lite"/>
    </source>
</evidence>
<evidence type="ECO:0000259" key="8">
    <source>
        <dbReference type="PROSITE" id="PS50142"/>
    </source>
</evidence>
<sequence length="419" mass="46187">MSRVDEAQYHSGSSSSYNNENDYYYHPVHKTLTSASNLANLLPTSTVLAFNALIPPFSNNGSCQPSNTFLTCLVVLVCAIFCFLSSFTDSFMTSDGKLYHGIATFNGLYIFNYNNNNNNNTNNGSDEDDEEETTVGGFDLCKFRIRVIDFIHAFLSLFVFLAFAISDSNVQNCLIPKEGANESTLIMNLPLATGVLSSFLFTIFPTTRRAPPPAASSHANHHSHLNPADPSHVQASRVEGRCRRRSLKSSPLFESALFLFTVPPSLSLRNLSSSLTSMFALFVLQISWDITSSIRICFFSHLCILLTTSTEEVATRQGSFTIDPNVSVMIGTTFRLEFPGDVVLDILITSYLYSAYPKLKPGQLTARMAWRMERKHAKVEGIQEVGEIAKLSSLTSSHSNGYNLSYIGSNDAVSVALES</sequence>
<evidence type="ECO:0000256" key="1">
    <source>
        <dbReference type="ARBA" id="ARBA00004141"/>
    </source>
</evidence>
<dbReference type="PROSITE" id="PS50142">
    <property type="entry name" value="RNASE_3_2"/>
    <property type="match status" value="1"/>
</dbReference>
<accession>A0A6B9VBA4</accession>
<dbReference type="PANTHER" id="PTHR31621">
    <property type="entry name" value="PROTEIN DMP3"/>
    <property type="match status" value="1"/>
</dbReference>
<dbReference type="Pfam" id="PF05078">
    <property type="entry name" value="DUF679"/>
    <property type="match status" value="1"/>
</dbReference>
<dbReference type="SUPFAM" id="SSF69065">
    <property type="entry name" value="RNase III domain-like"/>
    <property type="match status" value="1"/>
</dbReference>
<comment type="subcellular location">
    <subcellularLocation>
        <location evidence="1">Membrane</location>
        <topology evidence="1">Multi-pass membrane protein</topology>
    </subcellularLocation>
</comment>
<feature type="region of interest" description="Disordered" evidence="6">
    <location>
        <begin position="211"/>
        <end position="234"/>
    </location>
</feature>
<dbReference type="InterPro" id="IPR036389">
    <property type="entry name" value="RNase_III_sf"/>
</dbReference>
<evidence type="ECO:0000256" key="4">
    <source>
        <dbReference type="ARBA" id="ARBA00022989"/>
    </source>
</evidence>
<evidence type="ECO:0000313" key="9">
    <source>
        <dbReference type="EMBL" id="QHN77532.1"/>
    </source>
</evidence>
<evidence type="ECO:0000256" key="3">
    <source>
        <dbReference type="ARBA" id="ARBA00022692"/>
    </source>
</evidence>
<dbReference type="GO" id="GO:0016020">
    <property type="term" value="C:membrane"/>
    <property type="evidence" value="ECO:0007669"/>
    <property type="project" value="UniProtKB-SubCell"/>
</dbReference>
<evidence type="ECO:0000256" key="7">
    <source>
        <dbReference type="SAM" id="Phobius"/>
    </source>
</evidence>
<evidence type="ECO:0000256" key="5">
    <source>
        <dbReference type="ARBA" id="ARBA00023136"/>
    </source>
</evidence>
<dbReference type="Gene3D" id="1.10.1520.10">
    <property type="entry name" value="Ribonuclease III domain"/>
    <property type="match status" value="1"/>
</dbReference>
<feature type="transmembrane region" description="Helical" evidence="7">
    <location>
        <begin position="185"/>
        <end position="204"/>
    </location>
</feature>
<dbReference type="AlphaFoldDB" id="A0A6B9VBA4"/>
<dbReference type="GO" id="GO:0006396">
    <property type="term" value="P:RNA processing"/>
    <property type="evidence" value="ECO:0007669"/>
    <property type="project" value="InterPro"/>
</dbReference>
<organism evidence="9 10">
    <name type="scientific">Arachis hypogaea</name>
    <name type="common">Peanut</name>
    <dbReference type="NCBI Taxonomy" id="3818"/>
    <lineage>
        <taxon>Eukaryota</taxon>
        <taxon>Viridiplantae</taxon>
        <taxon>Streptophyta</taxon>
        <taxon>Embryophyta</taxon>
        <taxon>Tracheophyta</taxon>
        <taxon>Spermatophyta</taxon>
        <taxon>Magnoliopsida</taxon>
        <taxon>eudicotyledons</taxon>
        <taxon>Gunneridae</taxon>
        <taxon>Pentapetalae</taxon>
        <taxon>rosids</taxon>
        <taxon>fabids</taxon>
        <taxon>Fabales</taxon>
        <taxon>Fabaceae</taxon>
        <taxon>Papilionoideae</taxon>
        <taxon>50 kb inversion clade</taxon>
        <taxon>dalbergioids sensu lato</taxon>
        <taxon>Dalbergieae</taxon>
        <taxon>Pterocarpus clade</taxon>
        <taxon>Arachis</taxon>
    </lineage>
</organism>
<gene>
    <name evidence="9" type="ORF">DS421_19g653550</name>
</gene>
<keyword evidence="5 7" id="KW-0472">Membrane</keyword>
<keyword evidence="4 7" id="KW-1133">Transmembrane helix</keyword>
<name>A0A6B9VBA4_ARAHY</name>
<dbReference type="PANTHER" id="PTHR31621:SF5">
    <property type="entry name" value="PROTEIN DMP10"/>
    <property type="match status" value="1"/>
</dbReference>
<feature type="domain" description="RNase III" evidence="8">
    <location>
        <begin position="335"/>
        <end position="365"/>
    </location>
</feature>
<feature type="transmembrane region" description="Helical" evidence="7">
    <location>
        <begin position="147"/>
        <end position="165"/>
    </location>
</feature>
<dbReference type="Proteomes" id="UP000464620">
    <property type="component" value="Chromosome B09"/>
</dbReference>
<protein>
    <recommendedName>
        <fullName evidence="8">RNase III domain-containing protein</fullName>
    </recommendedName>
</protein>
<dbReference type="GO" id="GO:0005737">
    <property type="term" value="C:cytoplasm"/>
    <property type="evidence" value="ECO:0007669"/>
    <property type="project" value="UniProtKB-ARBA"/>
</dbReference>
<comment type="similarity">
    <text evidence="2">Belongs to the plant DMP1 protein family.</text>
</comment>
<feature type="transmembrane region" description="Helical" evidence="7">
    <location>
        <begin position="68"/>
        <end position="87"/>
    </location>
</feature>
<dbReference type="InterPro" id="IPR007770">
    <property type="entry name" value="DMP"/>
</dbReference>
<dbReference type="EMBL" id="CP031001">
    <property type="protein sequence ID" value="QHN77532.1"/>
    <property type="molecule type" value="Genomic_DNA"/>
</dbReference>
<dbReference type="InterPro" id="IPR000999">
    <property type="entry name" value="RNase_III_dom"/>
</dbReference>
<evidence type="ECO:0000256" key="2">
    <source>
        <dbReference type="ARBA" id="ARBA00008707"/>
    </source>
</evidence>
<dbReference type="GO" id="GO:0004525">
    <property type="term" value="F:ribonuclease III activity"/>
    <property type="evidence" value="ECO:0007669"/>
    <property type="project" value="InterPro"/>
</dbReference>
<dbReference type="GO" id="GO:0010256">
    <property type="term" value="P:endomembrane system organization"/>
    <property type="evidence" value="ECO:0007669"/>
    <property type="project" value="TreeGrafter"/>
</dbReference>
<keyword evidence="3 7" id="KW-0812">Transmembrane</keyword>